<organism evidence="2 3">
    <name type="scientific">Sphaerimonospora cavernae</name>
    <dbReference type="NCBI Taxonomy" id="1740611"/>
    <lineage>
        <taxon>Bacteria</taxon>
        <taxon>Bacillati</taxon>
        <taxon>Actinomycetota</taxon>
        <taxon>Actinomycetes</taxon>
        <taxon>Streptosporangiales</taxon>
        <taxon>Streptosporangiaceae</taxon>
        <taxon>Sphaerimonospora</taxon>
    </lineage>
</organism>
<evidence type="ECO:0000259" key="1">
    <source>
        <dbReference type="Pfam" id="PF01636"/>
    </source>
</evidence>
<dbReference type="Proteomes" id="UP001589870">
    <property type="component" value="Unassembled WGS sequence"/>
</dbReference>
<dbReference type="InterPro" id="IPR051678">
    <property type="entry name" value="AGP_Transferase"/>
</dbReference>
<proteinExistence type="predicted"/>
<dbReference type="PANTHER" id="PTHR21310">
    <property type="entry name" value="AMINOGLYCOSIDE PHOSPHOTRANSFERASE-RELATED-RELATED"/>
    <property type="match status" value="1"/>
</dbReference>
<dbReference type="SUPFAM" id="SSF56112">
    <property type="entry name" value="Protein kinase-like (PK-like)"/>
    <property type="match status" value="1"/>
</dbReference>
<dbReference type="Gene3D" id="3.90.1200.10">
    <property type="match status" value="1"/>
</dbReference>
<reference evidence="2 3" key="1">
    <citation type="submission" date="2024-09" db="EMBL/GenBank/DDBJ databases">
        <authorList>
            <person name="Sun Q."/>
            <person name="Mori K."/>
        </authorList>
    </citation>
    <scope>NUCLEOTIDE SEQUENCE [LARGE SCALE GENOMIC DNA]</scope>
    <source>
        <strain evidence="2 3">TBRC 1851</strain>
    </source>
</reference>
<keyword evidence="3" id="KW-1185">Reference proteome</keyword>
<feature type="domain" description="Aminoglycoside phosphotransferase" evidence="1">
    <location>
        <begin position="55"/>
        <end position="227"/>
    </location>
</feature>
<gene>
    <name evidence="2" type="ORF">ACFHYQ_08960</name>
</gene>
<dbReference type="PANTHER" id="PTHR21310:SF40">
    <property type="entry name" value="AMINOGLYCOSIDE PHOSPHOTRANSFERASE DOMAIN-CONTAINING PROTEIN-RELATED"/>
    <property type="match status" value="1"/>
</dbReference>
<evidence type="ECO:0000313" key="3">
    <source>
        <dbReference type="Proteomes" id="UP001589870"/>
    </source>
</evidence>
<protein>
    <submittedName>
        <fullName evidence="2">Phosphotransferase family protein</fullName>
    </submittedName>
</protein>
<accession>A0ABV6U1W0</accession>
<comment type="caution">
    <text evidence="2">The sequence shown here is derived from an EMBL/GenBank/DDBJ whole genome shotgun (WGS) entry which is preliminary data.</text>
</comment>
<evidence type="ECO:0000313" key="2">
    <source>
        <dbReference type="EMBL" id="MFC0862425.1"/>
    </source>
</evidence>
<dbReference type="EMBL" id="JBHMQT010000013">
    <property type="protein sequence ID" value="MFC0862425.1"/>
    <property type="molecule type" value="Genomic_DNA"/>
</dbReference>
<dbReference type="Pfam" id="PF01636">
    <property type="entry name" value="APH"/>
    <property type="match status" value="1"/>
</dbReference>
<name>A0ABV6U1W0_9ACTN</name>
<dbReference type="RefSeq" id="WP_394300636.1">
    <property type="nucleotide sequence ID" value="NZ_JBHMQT010000013.1"/>
</dbReference>
<dbReference type="InterPro" id="IPR011009">
    <property type="entry name" value="Kinase-like_dom_sf"/>
</dbReference>
<sequence length="295" mass="32367">MTDDVGYAVAAARRLRPDFERADLLQHTGKTIVIGGSTAGRPAVVKVLLGGDPFWRDKFVNEIAVCRAFARQTPPVAVARLVDADEQAGVLIVERLAGRPLAVDRYPAGPLPAGVITAVVDAVATLADWQPPAPLPRWWDYKERLDRYRGYGLLDDDDHHALAVLLDMTGLRRCFAHGDVLPGNIRLLAEPASPDRVALLDWEFAGTYLPGLDLALLWVLLGATPPARHVIMSRLAAADPPTRAAFTINQAMVLTRELRIHREADPGPWRDQRLAALTCDWAAFRTDILHPTGRP</sequence>
<dbReference type="InterPro" id="IPR002575">
    <property type="entry name" value="Aminoglycoside_PTrfase"/>
</dbReference>